<dbReference type="EMBL" id="VSRR010003106">
    <property type="protein sequence ID" value="MPC34691.1"/>
    <property type="molecule type" value="Genomic_DNA"/>
</dbReference>
<keyword evidence="3" id="KW-1185">Reference proteome</keyword>
<organism evidence="2 3">
    <name type="scientific">Portunus trituberculatus</name>
    <name type="common">Swimming crab</name>
    <name type="synonym">Neptunus trituberculatus</name>
    <dbReference type="NCBI Taxonomy" id="210409"/>
    <lineage>
        <taxon>Eukaryota</taxon>
        <taxon>Metazoa</taxon>
        <taxon>Ecdysozoa</taxon>
        <taxon>Arthropoda</taxon>
        <taxon>Crustacea</taxon>
        <taxon>Multicrustacea</taxon>
        <taxon>Malacostraca</taxon>
        <taxon>Eumalacostraca</taxon>
        <taxon>Eucarida</taxon>
        <taxon>Decapoda</taxon>
        <taxon>Pleocyemata</taxon>
        <taxon>Brachyura</taxon>
        <taxon>Eubrachyura</taxon>
        <taxon>Portunoidea</taxon>
        <taxon>Portunidae</taxon>
        <taxon>Portuninae</taxon>
        <taxon>Portunus</taxon>
    </lineage>
</organism>
<sequence>MKHEKPPPPCPKNPKKPPPAAHHHHQITTPQTHARLSVSFTISKYHVVTSCFILTSPTPPPPPPPPTPPPPAQASLAAASSCCLFSSLSISASRSSIFTFTSLSSVSLCQREKRMG</sequence>
<protein>
    <submittedName>
        <fullName evidence="2">Uncharacterized protein</fullName>
    </submittedName>
</protein>
<evidence type="ECO:0000313" key="2">
    <source>
        <dbReference type="EMBL" id="MPC34691.1"/>
    </source>
</evidence>
<feature type="compositionally biased region" description="Pro residues" evidence="1">
    <location>
        <begin position="7"/>
        <end position="20"/>
    </location>
</feature>
<proteinExistence type="predicted"/>
<reference evidence="2 3" key="1">
    <citation type="submission" date="2019-05" db="EMBL/GenBank/DDBJ databases">
        <title>Another draft genome of Portunus trituberculatus and its Hox gene families provides insights of decapod evolution.</title>
        <authorList>
            <person name="Jeong J.-H."/>
            <person name="Song I."/>
            <person name="Kim S."/>
            <person name="Choi T."/>
            <person name="Kim D."/>
            <person name="Ryu S."/>
            <person name="Kim W."/>
        </authorList>
    </citation>
    <scope>NUCLEOTIDE SEQUENCE [LARGE SCALE GENOMIC DNA]</scope>
    <source>
        <tissue evidence="2">Muscle</tissue>
    </source>
</reference>
<name>A0A5B7EJR8_PORTR</name>
<dbReference type="Proteomes" id="UP000324222">
    <property type="component" value="Unassembled WGS sequence"/>
</dbReference>
<gene>
    <name evidence="2" type="ORF">E2C01_028091</name>
</gene>
<comment type="caution">
    <text evidence="2">The sequence shown here is derived from an EMBL/GenBank/DDBJ whole genome shotgun (WGS) entry which is preliminary data.</text>
</comment>
<evidence type="ECO:0000313" key="3">
    <source>
        <dbReference type="Proteomes" id="UP000324222"/>
    </source>
</evidence>
<dbReference type="AlphaFoldDB" id="A0A5B7EJR8"/>
<evidence type="ECO:0000256" key="1">
    <source>
        <dbReference type="SAM" id="MobiDB-lite"/>
    </source>
</evidence>
<feature type="region of interest" description="Disordered" evidence="1">
    <location>
        <begin position="1"/>
        <end position="31"/>
    </location>
</feature>
<accession>A0A5B7EJR8</accession>